<evidence type="ECO:0000256" key="1">
    <source>
        <dbReference type="SAM" id="MobiDB-lite"/>
    </source>
</evidence>
<feature type="compositionally biased region" description="Basic residues" evidence="1">
    <location>
        <begin position="60"/>
        <end position="73"/>
    </location>
</feature>
<accession>A0A5E4Q970</accession>
<protein>
    <submittedName>
        <fullName evidence="2">Uncharacterized protein</fullName>
    </submittedName>
</protein>
<dbReference type="EMBL" id="FZQP02001782">
    <property type="protein sequence ID" value="VVC93851.1"/>
    <property type="molecule type" value="Genomic_DNA"/>
</dbReference>
<reference evidence="2 3" key="1">
    <citation type="submission" date="2017-07" db="EMBL/GenBank/DDBJ databases">
        <authorList>
            <person name="Talla V."/>
            <person name="Backstrom N."/>
        </authorList>
    </citation>
    <scope>NUCLEOTIDE SEQUENCE [LARGE SCALE GENOMIC DNA]</scope>
</reference>
<feature type="compositionally biased region" description="Acidic residues" evidence="1">
    <location>
        <begin position="88"/>
        <end position="112"/>
    </location>
</feature>
<evidence type="ECO:0000313" key="3">
    <source>
        <dbReference type="Proteomes" id="UP000324832"/>
    </source>
</evidence>
<sequence length="112" mass="13077">MPFKIACHTMWWRGVDEALSSRVWFITPGHFSFVDDVPSSTQELIPDYEPPGAREEARPAHGHGTKRCNKLNKQHYNVRITPHNNLLQDDDNPKDEDENDRSDEDDGEYYDY</sequence>
<evidence type="ECO:0000313" key="2">
    <source>
        <dbReference type="EMBL" id="VVC93851.1"/>
    </source>
</evidence>
<gene>
    <name evidence="2" type="ORF">LSINAPIS_LOCUS5950</name>
</gene>
<keyword evidence="3" id="KW-1185">Reference proteome</keyword>
<dbReference type="AlphaFoldDB" id="A0A5E4Q970"/>
<feature type="region of interest" description="Disordered" evidence="1">
    <location>
        <begin position="42"/>
        <end position="112"/>
    </location>
</feature>
<organism evidence="2 3">
    <name type="scientific">Leptidea sinapis</name>
    <dbReference type="NCBI Taxonomy" id="189913"/>
    <lineage>
        <taxon>Eukaryota</taxon>
        <taxon>Metazoa</taxon>
        <taxon>Ecdysozoa</taxon>
        <taxon>Arthropoda</taxon>
        <taxon>Hexapoda</taxon>
        <taxon>Insecta</taxon>
        <taxon>Pterygota</taxon>
        <taxon>Neoptera</taxon>
        <taxon>Endopterygota</taxon>
        <taxon>Lepidoptera</taxon>
        <taxon>Glossata</taxon>
        <taxon>Ditrysia</taxon>
        <taxon>Papilionoidea</taxon>
        <taxon>Pieridae</taxon>
        <taxon>Dismorphiinae</taxon>
        <taxon>Leptidea</taxon>
    </lineage>
</organism>
<dbReference type="Proteomes" id="UP000324832">
    <property type="component" value="Unassembled WGS sequence"/>
</dbReference>
<proteinExistence type="predicted"/>
<name>A0A5E4Q970_9NEOP</name>